<dbReference type="NCBIfam" id="NF001452">
    <property type="entry name" value="PRK00311.1"/>
    <property type="match status" value="1"/>
</dbReference>
<dbReference type="InterPro" id="IPR036291">
    <property type="entry name" value="NAD(P)-bd_dom_sf"/>
</dbReference>
<comment type="pathway">
    <text evidence="1">Cofactor biosynthesis; (R)-pantothenate biosynthesis; (R)-pantoate from 3-methyl-2-oxobutanoate: step 1/2.</text>
</comment>
<dbReference type="GO" id="GO:0015940">
    <property type="term" value="P:pantothenate biosynthetic process"/>
    <property type="evidence" value="ECO:0007669"/>
    <property type="project" value="UniProtKB-UniPathway"/>
</dbReference>
<dbReference type="NCBIfam" id="TIGR00745">
    <property type="entry name" value="apbA_panE"/>
    <property type="match status" value="1"/>
</dbReference>
<dbReference type="InterPro" id="IPR008927">
    <property type="entry name" value="6-PGluconate_DH-like_C_sf"/>
</dbReference>
<dbReference type="InterPro" id="IPR013328">
    <property type="entry name" value="6PGD_dom2"/>
</dbReference>
<feature type="domain" description="Ketopantoate reductase C-terminal" evidence="11">
    <location>
        <begin position="592"/>
        <end position="713"/>
    </location>
</feature>
<evidence type="ECO:0000256" key="8">
    <source>
        <dbReference type="ARBA" id="ARBA00049172"/>
    </source>
</evidence>
<dbReference type="SUPFAM" id="SSF51735">
    <property type="entry name" value="NAD(P)-binding Rossmann-fold domains"/>
    <property type="match status" value="1"/>
</dbReference>
<dbReference type="EC" id="2.1.2.11" evidence="4"/>
<evidence type="ECO:0000256" key="6">
    <source>
        <dbReference type="ARBA" id="ARBA00022857"/>
    </source>
</evidence>
<comment type="catalytic activity">
    <reaction evidence="8">
        <text>(6R)-5,10-methylene-5,6,7,8-tetrahydrofolate + 3-methyl-2-oxobutanoate + H2O = 2-dehydropantoate + (6S)-5,6,7,8-tetrahydrofolate</text>
        <dbReference type="Rhea" id="RHEA:11824"/>
        <dbReference type="ChEBI" id="CHEBI:11561"/>
        <dbReference type="ChEBI" id="CHEBI:11851"/>
        <dbReference type="ChEBI" id="CHEBI:15377"/>
        <dbReference type="ChEBI" id="CHEBI:15636"/>
        <dbReference type="ChEBI" id="CHEBI:57453"/>
        <dbReference type="EC" id="2.1.2.11"/>
    </reaction>
</comment>
<organism evidence="12 13">
    <name type="scientific">Perkinsus olseni</name>
    <name type="common">Perkinsus atlanticus</name>
    <dbReference type="NCBI Taxonomy" id="32597"/>
    <lineage>
        <taxon>Eukaryota</taxon>
        <taxon>Sar</taxon>
        <taxon>Alveolata</taxon>
        <taxon>Perkinsozoa</taxon>
        <taxon>Perkinsea</taxon>
        <taxon>Perkinsida</taxon>
        <taxon>Perkinsidae</taxon>
        <taxon>Perkinsus</taxon>
    </lineage>
</organism>
<accession>A0A7J6LWX7</accession>
<evidence type="ECO:0000256" key="4">
    <source>
        <dbReference type="ARBA" id="ARBA00012618"/>
    </source>
</evidence>
<feature type="region of interest" description="Disordered" evidence="9">
    <location>
        <begin position="42"/>
        <end position="67"/>
    </location>
</feature>
<keyword evidence="5" id="KW-0808">Transferase</keyword>
<comment type="similarity">
    <text evidence="2">Belongs to the ketopantoate reductase family.</text>
</comment>
<keyword evidence="6" id="KW-0521">NADP</keyword>
<sequence length="753" mass="79671">MSSLYLKGGPLTSTLLRRSLMASSTAAGSHILSVARSSKRMFSSSTSSPYGSAKPTPTSGKKSKAPKKVTLTQLNKFRRQGHKITMMTCYDAMTAGIAEECGVELLLVGDSVSNVVHGHDSTVPISMDAMILHTQAVRRGLAHHRPMVIGDMPFGSFLTIEDGVKNGARFIKEGGADIVKLESPASSQEFSTELIRRMTAAGIGVVGHIGLTPQSHVQMGGYRIQGKAASAACHLIDFAKELDAAGCIMLVMECVPGEVARLVTEAISIPTIGIGSGPDTSGQVLVVHDLLGLTPRAPKLAKQFVNARALMNIGVSKYVQEVKSGQFPGPETYTRMKPVEYDMLLEELNTTGPAAAVEGESESRPAAEESSRMMMSSNPTRVAVVGGGAMGTFFAQALSKKVPDVALMTGPHSHASAMNSAGLDCIDGQGRALPALEGPQPAATPFRVVHNADECLDAFGGTTPELVVVASKAWQLEDPAVVKKQLSGLLVDGAPVLSIQNGIGALDALSIVSNNVFQAVTNVGCNLPRPGVLEVNIVPGTEAWMKLIPPKTAAATTSQYREDPLARLLTTCFKDAQIPCQVSDAVDDDEAQQMVWDKLIVNSAINPVTAVFGVLNGDILDSSQLYSLASAAAHEAYNVARVMGVKVPSEYSDELWVETARCTSSNVSSMLRDVRLGRPTEINFINGQVVRFGSQVGVPTPVNRALVTMVANMQQSGDAAVDTTLTTSSLRVSSEEKKHLHEATVHDQTSTSQ</sequence>
<evidence type="ECO:0000256" key="9">
    <source>
        <dbReference type="SAM" id="MobiDB-lite"/>
    </source>
</evidence>
<comment type="similarity">
    <text evidence="3">Belongs to the PanB family.</text>
</comment>
<dbReference type="HAMAP" id="MF_00156">
    <property type="entry name" value="PanB"/>
    <property type="match status" value="1"/>
</dbReference>
<proteinExistence type="inferred from homology"/>
<feature type="region of interest" description="Disordered" evidence="9">
    <location>
        <begin position="355"/>
        <end position="375"/>
    </location>
</feature>
<dbReference type="OrthoDB" id="425211at2759"/>
<dbReference type="Pfam" id="PF02548">
    <property type="entry name" value="Pantoate_transf"/>
    <property type="match status" value="1"/>
</dbReference>
<dbReference type="InterPro" id="IPR003710">
    <property type="entry name" value="ApbA"/>
</dbReference>
<dbReference type="SUPFAM" id="SSF48179">
    <property type="entry name" value="6-phosphogluconate dehydrogenase C-terminal domain-like"/>
    <property type="match status" value="1"/>
</dbReference>
<dbReference type="PANTHER" id="PTHR20881">
    <property type="entry name" value="3-METHYL-2-OXOBUTANOATE HYDROXYMETHYLTRANSFERASE"/>
    <property type="match status" value="1"/>
</dbReference>
<name>A0A7J6LWX7_PEROL</name>
<evidence type="ECO:0000256" key="3">
    <source>
        <dbReference type="ARBA" id="ARBA00008676"/>
    </source>
</evidence>
<dbReference type="FunFam" id="3.20.20.60:FF:000003">
    <property type="entry name" value="3-methyl-2-oxobutanoate hydroxymethyltransferase"/>
    <property type="match status" value="1"/>
</dbReference>
<dbReference type="GO" id="GO:0003864">
    <property type="term" value="F:3-methyl-2-oxobutanoate hydroxymethyltransferase activity"/>
    <property type="evidence" value="ECO:0007669"/>
    <property type="project" value="UniProtKB-EC"/>
</dbReference>
<keyword evidence="7" id="KW-0560">Oxidoreductase</keyword>
<dbReference type="PANTHER" id="PTHR20881:SF0">
    <property type="entry name" value="3-METHYL-2-OXOBUTANOATE HYDROXYMETHYLTRANSFERASE"/>
    <property type="match status" value="1"/>
</dbReference>
<evidence type="ECO:0000256" key="5">
    <source>
        <dbReference type="ARBA" id="ARBA00022679"/>
    </source>
</evidence>
<dbReference type="CDD" id="cd06557">
    <property type="entry name" value="KPHMT-like"/>
    <property type="match status" value="1"/>
</dbReference>
<dbReference type="GO" id="GO:0000287">
    <property type="term" value="F:magnesium ion binding"/>
    <property type="evidence" value="ECO:0007669"/>
    <property type="project" value="TreeGrafter"/>
</dbReference>
<dbReference type="InterPro" id="IPR013332">
    <property type="entry name" value="KPR_N"/>
</dbReference>
<comment type="caution">
    <text evidence="12">The sequence shown here is derived from an EMBL/GenBank/DDBJ whole genome shotgun (WGS) entry which is preliminary data.</text>
</comment>
<evidence type="ECO:0000313" key="12">
    <source>
        <dbReference type="EMBL" id="KAF4663767.1"/>
    </source>
</evidence>
<dbReference type="Gene3D" id="3.40.50.720">
    <property type="entry name" value="NAD(P)-binding Rossmann-like Domain"/>
    <property type="match status" value="1"/>
</dbReference>
<dbReference type="EMBL" id="JABAHT010000134">
    <property type="protein sequence ID" value="KAF4663767.1"/>
    <property type="molecule type" value="Genomic_DNA"/>
</dbReference>
<dbReference type="InterPro" id="IPR040442">
    <property type="entry name" value="Pyrv_kinase-like_dom_sf"/>
</dbReference>
<protein>
    <recommendedName>
        <fullName evidence="4">3-methyl-2-oxobutanoate hydroxymethyltransferase</fullName>
        <ecNumber evidence="4">2.1.2.11</ecNumber>
    </recommendedName>
</protein>
<reference evidence="12 13" key="1">
    <citation type="submission" date="2020-04" db="EMBL/GenBank/DDBJ databases">
        <title>Perkinsus olseni comparative genomics.</title>
        <authorList>
            <person name="Bogema D.R."/>
        </authorList>
    </citation>
    <scope>NUCLEOTIDE SEQUENCE [LARGE SCALE GENOMIC DNA]</scope>
    <source>
        <strain evidence="12">ATCC PRA-179</strain>
    </source>
</reference>
<dbReference type="Gene3D" id="1.10.1040.10">
    <property type="entry name" value="N-(1-d-carboxylethyl)-l-norvaline Dehydrogenase, domain 2"/>
    <property type="match status" value="1"/>
</dbReference>
<dbReference type="Gene3D" id="3.20.20.60">
    <property type="entry name" value="Phosphoenolpyruvate-binding domains"/>
    <property type="match status" value="1"/>
</dbReference>
<evidence type="ECO:0000256" key="1">
    <source>
        <dbReference type="ARBA" id="ARBA00005033"/>
    </source>
</evidence>
<feature type="compositionally biased region" description="Basic and acidic residues" evidence="9">
    <location>
        <begin position="733"/>
        <end position="745"/>
    </location>
</feature>
<feature type="domain" description="Ketopantoate reductase N-terminal" evidence="10">
    <location>
        <begin position="382"/>
        <end position="534"/>
    </location>
</feature>
<feature type="compositionally biased region" description="Basic and acidic residues" evidence="9">
    <location>
        <begin position="361"/>
        <end position="371"/>
    </location>
</feature>
<dbReference type="GO" id="GO:0008677">
    <property type="term" value="F:2-dehydropantoate 2-reductase activity"/>
    <property type="evidence" value="ECO:0007669"/>
    <property type="project" value="InterPro"/>
</dbReference>
<dbReference type="Pfam" id="PF08546">
    <property type="entry name" value="ApbA_C"/>
    <property type="match status" value="1"/>
</dbReference>
<dbReference type="SUPFAM" id="SSF51621">
    <property type="entry name" value="Phosphoenolpyruvate/pyruvate domain"/>
    <property type="match status" value="1"/>
</dbReference>
<dbReference type="FunFam" id="1.10.1040.10:FF:000017">
    <property type="entry name" value="2-dehydropantoate 2-reductase"/>
    <property type="match status" value="1"/>
</dbReference>
<dbReference type="InterPro" id="IPR003700">
    <property type="entry name" value="Pantoate_hydroxy_MeTrfase"/>
</dbReference>
<evidence type="ECO:0000259" key="10">
    <source>
        <dbReference type="Pfam" id="PF02558"/>
    </source>
</evidence>
<evidence type="ECO:0000256" key="7">
    <source>
        <dbReference type="ARBA" id="ARBA00023002"/>
    </source>
</evidence>
<dbReference type="AlphaFoldDB" id="A0A7J6LWX7"/>
<dbReference type="NCBIfam" id="TIGR00222">
    <property type="entry name" value="panB"/>
    <property type="match status" value="1"/>
</dbReference>
<evidence type="ECO:0000259" key="11">
    <source>
        <dbReference type="Pfam" id="PF08546"/>
    </source>
</evidence>
<evidence type="ECO:0000313" key="13">
    <source>
        <dbReference type="Proteomes" id="UP000570595"/>
    </source>
</evidence>
<dbReference type="Proteomes" id="UP000570595">
    <property type="component" value="Unassembled WGS sequence"/>
</dbReference>
<feature type="region of interest" description="Disordered" evidence="9">
    <location>
        <begin position="728"/>
        <end position="753"/>
    </location>
</feature>
<gene>
    <name evidence="12" type="ORF">FOZ61_001389</name>
</gene>
<dbReference type="Pfam" id="PF02558">
    <property type="entry name" value="ApbA"/>
    <property type="match status" value="1"/>
</dbReference>
<dbReference type="UniPathway" id="UPA00028">
    <property type="reaction ID" value="UER00003"/>
</dbReference>
<dbReference type="InterPro" id="IPR015813">
    <property type="entry name" value="Pyrv/PenolPyrv_kinase-like_dom"/>
</dbReference>
<dbReference type="InterPro" id="IPR013752">
    <property type="entry name" value="KPA_reductase"/>
</dbReference>
<evidence type="ECO:0000256" key="2">
    <source>
        <dbReference type="ARBA" id="ARBA00007870"/>
    </source>
</evidence>